<protein>
    <submittedName>
        <fullName evidence="2">Ribonuclease H-like domain-containing protein</fullName>
    </submittedName>
</protein>
<dbReference type="PANTHER" id="PTHR42648:SF32">
    <property type="entry name" value="RIBONUCLEASE H-LIKE DOMAIN, GAG-PRE-INTEGRASE DOMAIN PROTEIN-RELATED"/>
    <property type="match status" value="1"/>
</dbReference>
<comment type="caution">
    <text evidence="2">The sequence shown here is derived from an EMBL/GenBank/DDBJ whole genome shotgun (WGS) entry which is preliminary data.</text>
</comment>
<name>A0A699K1D4_TANCI</name>
<dbReference type="InterPro" id="IPR025724">
    <property type="entry name" value="GAG-pre-integrase_dom"/>
</dbReference>
<dbReference type="InterPro" id="IPR012337">
    <property type="entry name" value="RNaseH-like_sf"/>
</dbReference>
<dbReference type="AlphaFoldDB" id="A0A699K1D4"/>
<sequence>MKLESIQTSTTIQDYDIWDVIKNGNSFKLVAQITTNDAGTSTTLIPALVTTEEKTQKKNDVKVRSMLLMALPSEHLMTFNQYKDAKTLFAAIETRLGENEATKKTQTTLLKQLLKELHAQTQVPKTWLLRHLPILTVLMKFLPLMAASTQSNIASTKVSIANLSDSTMYAFLSNQSNGSQLIHEDLEQIHEDDLEEIDLKWQLALLSMGANSYMVEDEVPTHMALMTFSDSEISRNLIDDMLPLGEEQMVVELLLKEIHTSNLDFEDVYFVNELKFNIFSVLQMCDKKNNVLFTDSECLVLSPNFKLPDENQILLRVPRTKNMCSVDMKNIIPKESLTCLIAKATLDESMLWHRRLGHINFKNINKLIKDNLVRVTKNQTSGILKKFITEIENLVDKKFKVIRSDNGTEFKNSVLNHFCSMKGIQREFSVARTPQQNGVAERRNRTLIVVARTMLADSKLPTTFWVEAVNIACYV</sequence>
<dbReference type="GO" id="GO:0003676">
    <property type="term" value="F:nucleic acid binding"/>
    <property type="evidence" value="ECO:0007669"/>
    <property type="project" value="InterPro"/>
</dbReference>
<dbReference type="InterPro" id="IPR036397">
    <property type="entry name" value="RNaseH_sf"/>
</dbReference>
<dbReference type="GO" id="GO:0015074">
    <property type="term" value="P:DNA integration"/>
    <property type="evidence" value="ECO:0007669"/>
    <property type="project" value="InterPro"/>
</dbReference>
<accession>A0A699K1D4</accession>
<feature type="non-terminal residue" evidence="2">
    <location>
        <position position="475"/>
    </location>
</feature>
<dbReference type="SUPFAM" id="SSF53098">
    <property type="entry name" value="Ribonuclease H-like"/>
    <property type="match status" value="1"/>
</dbReference>
<reference evidence="2" key="1">
    <citation type="journal article" date="2019" name="Sci. Rep.">
        <title>Draft genome of Tanacetum cinerariifolium, the natural source of mosquito coil.</title>
        <authorList>
            <person name="Yamashiro T."/>
            <person name="Shiraishi A."/>
            <person name="Satake H."/>
            <person name="Nakayama K."/>
        </authorList>
    </citation>
    <scope>NUCLEOTIDE SEQUENCE</scope>
</reference>
<organism evidence="2">
    <name type="scientific">Tanacetum cinerariifolium</name>
    <name type="common">Dalmatian daisy</name>
    <name type="synonym">Chrysanthemum cinerariifolium</name>
    <dbReference type="NCBI Taxonomy" id="118510"/>
    <lineage>
        <taxon>Eukaryota</taxon>
        <taxon>Viridiplantae</taxon>
        <taxon>Streptophyta</taxon>
        <taxon>Embryophyta</taxon>
        <taxon>Tracheophyta</taxon>
        <taxon>Spermatophyta</taxon>
        <taxon>Magnoliopsida</taxon>
        <taxon>eudicotyledons</taxon>
        <taxon>Gunneridae</taxon>
        <taxon>Pentapetalae</taxon>
        <taxon>asterids</taxon>
        <taxon>campanulids</taxon>
        <taxon>Asterales</taxon>
        <taxon>Asteraceae</taxon>
        <taxon>Asteroideae</taxon>
        <taxon>Anthemideae</taxon>
        <taxon>Anthemidinae</taxon>
        <taxon>Tanacetum</taxon>
    </lineage>
</organism>
<dbReference type="Pfam" id="PF13976">
    <property type="entry name" value="gag_pre-integrs"/>
    <property type="match status" value="1"/>
</dbReference>
<dbReference type="EMBL" id="BKCJ010469983">
    <property type="protein sequence ID" value="GFA69270.1"/>
    <property type="molecule type" value="Genomic_DNA"/>
</dbReference>
<dbReference type="PANTHER" id="PTHR42648">
    <property type="entry name" value="TRANSPOSASE, PUTATIVE-RELATED"/>
    <property type="match status" value="1"/>
</dbReference>
<dbReference type="PROSITE" id="PS50994">
    <property type="entry name" value="INTEGRASE"/>
    <property type="match status" value="1"/>
</dbReference>
<evidence type="ECO:0000313" key="2">
    <source>
        <dbReference type="EMBL" id="GFA69270.1"/>
    </source>
</evidence>
<feature type="domain" description="Integrase catalytic" evidence="1">
    <location>
        <begin position="329"/>
        <end position="475"/>
    </location>
</feature>
<evidence type="ECO:0000259" key="1">
    <source>
        <dbReference type="PROSITE" id="PS50994"/>
    </source>
</evidence>
<dbReference type="Gene3D" id="3.30.420.10">
    <property type="entry name" value="Ribonuclease H-like superfamily/Ribonuclease H"/>
    <property type="match status" value="1"/>
</dbReference>
<gene>
    <name evidence="2" type="ORF">Tci_641242</name>
</gene>
<proteinExistence type="predicted"/>
<dbReference type="InterPro" id="IPR001584">
    <property type="entry name" value="Integrase_cat-core"/>
</dbReference>
<dbReference type="InterPro" id="IPR039537">
    <property type="entry name" value="Retrotran_Ty1/copia-like"/>
</dbReference>